<gene>
    <name evidence="2" type="ORF">F6J85_13850</name>
</gene>
<dbReference type="InterPro" id="IPR057204">
    <property type="entry name" value="DUF7882"/>
</dbReference>
<accession>A0A5J6L6L0</accession>
<feature type="domain" description="DUF7882" evidence="1">
    <location>
        <begin position="1"/>
        <end position="96"/>
    </location>
</feature>
<keyword evidence="3" id="KW-1185">Reference proteome</keyword>
<organism evidence="2 3">
    <name type="scientific">Microbacterium lushaniae</name>
    <dbReference type="NCBI Taxonomy" id="2614639"/>
    <lineage>
        <taxon>Bacteria</taxon>
        <taxon>Bacillati</taxon>
        <taxon>Actinomycetota</taxon>
        <taxon>Actinomycetes</taxon>
        <taxon>Micrococcales</taxon>
        <taxon>Microbacteriaceae</taxon>
        <taxon>Microbacterium</taxon>
    </lineage>
</organism>
<keyword evidence="2" id="KW-0436">Ligase</keyword>
<dbReference type="RefSeq" id="WP_150925841.1">
    <property type="nucleotide sequence ID" value="NZ_CP044232.1"/>
</dbReference>
<proteinExistence type="predicted"/>
<dbReference type="GO" id="GO:0016874">
    <property type="term" value="F:ligase activity"/>
    <property type="evidence" value="ECO:0007669"/>
    <property type="project" value="UniProtKB-KW"/>
</dbReference>
<evidence type="ECO:0000313" key="2">
    <source>
        <dbReference type="EMBL" id="QEW04065.1"/>
    </source>
</evidence>
<protein>
    <submittedName>
        <fullName evidence="2">ATP-dependent DNA ligase</fullName>
    </submittedName>
</protein>
<dbReference type="EMBL" id="CP044232">
    <property type="protein sequence ID" value="QEW04065.1"/>
    <property type="molecule type" value="Genomic_DNA"/>
</dbReference>
<dbReference type="AlphaFoldDB" id="A0A5J6L6L0"/>
<dbReference type="Proteomes" id="UP000325516">
    <property type="component" value="Chromosome"/>
</dbReference>
<evidence type="ECO:0000313" key="3">
    <source>
        <dbReference type="Proteomes" id="UP000325516"/>
    </source>
</evidence>
<sequence>MGKFLFEGQLKADFDDRLLAHLQVVIGAKLRRGESFHFTWKDDPSIGDGRTSIWVHPHSVITYKFYGGRLPVLNRAWVDALMFTANSPRGLYVVPEPPANAGGEQETDEAH</sequence>
<dbReference type="Pfam" id="PF25355">
    <property type="entry name" value="DUF7882"/>
    <property type="match status" value="1"/>
</dbReference>
<name>A0A5J6L6L0_9MICO</name>
<reference evidence="3" key="1">
    <citation type="submission" date="2019-09" db="EMBL/GenBank/DDBJ databases">
        <title>Mumia zhuanghuii sp. nov. isolated from the intestinal contents of plateau pika (Ochotona curzoniae) in the Qinghai-Tibet plateau of China.</title>
        <authorList>
            <person name="Tian Z."/>
        </authorList>
    </citation>
    <scope>NUCLEOTIDE SEQUENCE [LARGE SCALE GENOMIC DNA]</scope>
    <source>
        <strain evidence="3">L-031</strain>
    </source>
</reference>
<dbReference type="KEGG" id="mlz:F6J85_13850"/>
<evidence type="ECO:0000259" key="1">
    <source>
        <dbReference type="Pfam" id="PF25355"/>
    </source>
</evidence>